<keyword evidence="4 6" id="KW-0472">Membrane</keyword>
<accession>A0AA39LWG9</accession>
<feature type="transmembrane region" description="Helical" evidence="6">
    <location>
        <begin position="435"/>
        <end position="453"/>
    </location>
</feature>
<dbReference type="InterPro" id="IPR036513">
    <property type="entry name" value="STAS_dom_sf"/>
</dbReference>
<name>A0AA39LWG9_9BILA</name>
<evidence type="ECO:0000256" key="3">
    <source>
        <dbReference type="ARBA" id="ARBA00022989"/>
    </source>
</evidence>
<dbReference type="GO" id="GO:0055085">
    <property type="term" value="P:transmembrane transport"/>
    <property type="evidence" value="ECO:0007669"/>
    <property type="project" value="InterPro"/>
</dbReference>
<keyword evidence="3 6" id="KW-1133">Transmembrane helix</keyword>
<dbReference type="PANTHER" id="PTHR11814">
    <property type="entry name" value="SULFATE TRANSPORTER"/>
    <property type="match status" value="1"/>
</dbReference>
<dbReference type="Proteomes" id="UP001175271">
    <property type="component" value="Unassembled WGS sequence"/>
</dbReference>
<evidence type="ECO:0000256" key="2">
    <source>
        <dbReference type="ARBA" id="ARBA00022692"/>
    </source>
</evidence>
<feature type="transmembrane region" description="Helical" evidence="6">
    <location>
        <begin position="148"/>
        <end position="165"/>
    </location>
</feature>
<reference evidence="8" key="1">
    <citation type="submission" date="2023-06" db="EMBL/GenBank/DDBJ databases">
        <title>Genomic analysis of the entomopathogenic nematode Steinernema hermaphroditum.</title>
        <authorList>
            <person name="Schwarz E.M."/>
            <person name="Heppert J.K."/>
            <person name="Baniya A."/>
            <person name="Schwartz H.T."/>
            <person name="Tan C.-H."/>
            <person name="Antoshechkin I."/>
            <person name="Sternberg P.W."/>
            <person name="Goodrich-Blair H."/>
            <person name="Dillman A.R."/>
        </authorList>
    </citation>
    <scope>NUCLEOTIDE SEQUENCE</scope>
    <source>
        <strain evidence="8">PS9179</strain>
        <tissue evidence="8">Whole animal</tissue>
    </source>
</reference>
<feature type="transmembrane region" description="Helical" evidence="6">
    <location>
        <begin position="267"/>
        <end position="285"/>
    </location>
</feature>
<protein>
    <recommendedName>
        <fullName evidence="7">STAS domain-containing protein</fullName>
    </recommendedName>
</protein>
<feature type="transmembrane region" description="Helical" evidence="6">
    <location>
        <begin position="346"/>
        <end position="366"/>
    </location>
</feature>
<feature type="transmembrane region" description="Helical" evidence="6">
    <location>
        <begin position="524"/>
        <end position="542"/>
    </location>
</feature>
<evidence type="ECO:0000313" key="8">
    <source>
        <dbReference type="EMBL" id="KAK0412172.1"/>
    </source>
</evidence>
<feature type="transmembrane region" description="Helical" evidence="6">
    <location>
        <begin position="473"/>
        <end position="503"/>
    </location>
</feature>
<feature type="region of interest" description="Disordered" evidence="5">
    <location>
        <begin position="762"/>
        <end position="808"/>
    </location>
</feature>
<proteinExistence type="predicted"/>
<dbReference type="InterPro" id="IPR011547">
    <property type="entry name" value="SLC26A/SulP_dom"/>
</dbReference>
<dbReference type="InterPro" id="IPR002645">
    <property type="entry name" value="STAS_dom"/>
</dbReference>
<sequence>MVSQQHNNADHRAERSEMRVGGGEQVVAVNMNAATDSAYGDDRVLKRRYPDTDKHFINQDEFDELFHFLPEPKIEDKAKKIGRKVFHPCTSFSNFQRFVLSFFPIFTWLRNYEWGSDLLGDMMAGITVGIVQVPQGIAYAILTGVDPVYGLYSSFFGVLLYMLFGTSHHVSIGSFAIISLMTGVSSDAILENIHKEHVGNEIKYLDRMHKLGDQNNFNFKNLTEMVPQAVMADKLGVVATITFCVGLVQILMALLRIEFLASYLSDQIVAGFSCGAAIQIVVVQIDKLFQVNMERFDGPGRVIRQLIDVCSNIMETNPAAALISLCSFVFLYIGKDKLNPIIKKKIPVPLPFELILVIIVTSISYFTNMKDVYGVKVVSNVPVGLPTPNLPRWHLIRYVFLDSLEIAFVIVAIHLSMCKIFNRKHGYKTDNNQELYALGFLATMSSMFNTYPVSSALGRSILNEECGARTQLAAAFTALLLLVVILFVGPLLAALPMCVLAAIIIYSMKGIFYSLADVKKLWKVAKIDCSIWVVSFLATTFFDVMEGLMISVGYALMTTIFRIQWPRFRMLSRLTATEDYRDIGRYGRVLNLESVRVFRFDAPLLFTNVEHFRHSVEKATIDCPIRSLATLDNLLSTESTKAKMEPKSPRRDTKQLLLSGANISDFEINSTAKPKTVEHLVIDCSGFTFVDYTSIQALREVFLQMVASGTRIYFAGAKAPVRDMFESCELYKAVPRDNFYPTIYDAVEAALARKKRRAERKKKAAAAYENSFTPPEKHKKKKRSVEDIKTGNGHVRIVVDDDGQQSSD</sequence>
<gene>
    <name evidence="8" type="ORF">QR680_006072</name>
</gene>
<dbReference type="AlphaFoldDB" id="A0AA39LWG9"/>
<dbReference type="NCBIfam" id="TIGR00815">
    <property type="entry name" value="sulP"/>
    <property type="match status" value="1"/>
</dbReference>
<dbReference type="PROSITE" id="PS50801">
    <property type="entry name" value="STAS"/>
    <property type="match status" value="1"/>
</dbReference>
<dbReference type="SUPFAM" id="SSF52091">
    <property type="entry name" value="SpoIIaa-like"/>
    <property type="match status" value="1"/>
</dbReference>
<organism evidence="8 9">
    <name type="scientific">Steinernema hermaphroditum</name>
    <dbReference type="NCBI Taxonomy" id="289476"/>
    <lineage>
        <taxon>Eukaryota</taxon>
        <taxon>Metazoa</taxon>
        <taxon>Ecdysozoa</taxon>
        <taxon>Nematoda</taxon>
        <taxon>Chromadorea</taxon>
        <taxon>Rhabditida</taxon>
        <taxon>Tylenchina</taxon>
        <taxon>Panagrolaimomorpha</taxon>
        <taxon>Strongyloidoidea</taxon>
        <taxon>Steinernematidae</taxon>
        <taxon>Steinernema</taxon>
    </lineage>
</organism>
<dbReference type="InterPro" id="IPR001902">
    <property type="entry name" value="SLC26A/SulP_fam"/>
</dbReference>
<comment type="subcellular location">
    <subcellularLocation>
        <location evidence="1">Membrane</location>
        <topology evidence="1">Multi-pass membrane protein</topology>
    </subcellularLocation>
</comment>
<evidence type="ECO:0000256" key="1">
    <source>
        <dbReference type="ARBA" id="ARBA00004141"/>
    </source>
</evidence>
<feature type="transmembrane region" description="Helical" evidence="6">
    <location>
        <begin position="235"/>
        <end position="255"/>
    </location>
</feature>
<keyword evidence="9" id="KW-1185">Reference proteome</keyword>
<feature type="transmembrane region" description="Helical" evidence="6">
    <location>
        <begin position="395"/>
        <end position="415"/>
    </location>
</feature>
<evidence type="ECO:0000256" key="4">
    <source>
        <dbReference type="ARBA" id="ARBA00023136"/>
    </source>
</evidence>
<feature type="transmembrane region" description="Helical" evidence="6">
    <location>
        <begin position="118"/>
        <end position="142"/>
    </location>
</feature>
<evidence type="ECO:0000259" key="7">
    <source>
        <dbReference type="PROSITE" id="PS50801"/>
    </source>
</evidence>
<comment type="caution">
    <text evidence="8">The sequence shown here is derived from an EMBL/GenBank/DDBJ whole genome shotgun (WGS) entry which is preliminary data.</text>
</comment>
<feature type="domain" description="STAS" evidence="7">
    <location>
        <begin position="585"/>
        <end position="750"/>
    </location>
</feature>
<dbReference type="GO" id="GO:0016020">
    <property type="term" value="C:membrane"/>
    <property type="evidence" value="ECO:0007669"/>
    <property type="project" value="UniProtKB-SubCell"/>
</dbReference>
<dbReference type="Pfam" id="PF00916">
    <property type="entry name" value="Sulfate_transp"/>
    <property type="match status" value="1"/>
</dbReference>
<dbReference type="Pfam" id="PF01740">
    <property type="entry name" value="STAS"/>
    <property type="match status" value="1"/>
</dbReference>
<evidence type="ECO:0000256" key="5">
    <source>
        <dbReference type="SAM" id="MobiDB-lite"/>
    </source>
</evidence>
<keyword evidence="2 6" id="KW-0812">Transmembrane</keyword>
<feature type="transmembrane region" description="Helical" evidence="6">
    <location>
        <begin position="316"/>
        <end position="334"/>
    </location>
</feature>
<evidence type="ECO:0000313" key="9">
    <source>
        <dbReference type="Proteomes" id="UP001175271"/>
    </source>
</evidence>
<dbReference type="Gene3D" id="3.30.750.24">
    <property type="entry name" value="STAS domain"/>
    <property type="match status" value="1"/>
</dbReference>
<dbReference type="CDD" id="cd07042">
    <property type="entry name" value="STAS_SulP_like_sulfate_transporter"/>
    <property type="match status" value="1"/>
</dbReference>
<evidence type="ECO:0000256" key="6">
    <source>
        <dbReference type="SAM" id="Phobius"/>
    </source>
</evidence>
<dbReference type="EMBL" id="JAUCMV010000003">
    <property type="protein sequence ID" value="KAK0412172.1"/>
    <property type="molecule type" value="Genomic_DNA"/>
</dbReference>